<dbReference type="EMBL" id="BTSY01000001">
    <property type="protein sequence ID" value="GMT10018.1"/>
    <property type="molecule type" value="Genomic_DNA"/>
</dbReference>
<proteinExistence type="predicted"/>
<accession>A0AAV5UV25</accession>
<feature type="compositionally biased region" description="Polar residues" evidence="1">
    <location>
        <begin position="85"/>
        <end position="94"/>
    </location>
</feature>
<organism evidence="2 3">
    <name type="scientific">Pristionchus fissidentatus</name>
    <dbReference type="NCBI Taxonomy" id="1538716"/>
    <lineage>
        <taxon>Eukaryota</taxon>
        <taxon>Metazoa</taxon>
        <taxon>Ecdysozoa</taxon>
        <taxon>Nematoda</taxon>
        <taxon>Chromadorea</taxon>
        <taxon>Rhabditida</taxon>
        <taxon>Rhabditina</taxon>
        <taxon>Diplogasteromorpha</taxon>
        <taxon>Diplogasteroidea</taxon>
        <taxon>Neodiplogasteridae</taxon>
        <taxon>Pristionchus</taxon>
    </lineage>
</organism>
<name>A0AAV5UV25_9BILA</name>
<feature type="non-terminal residue" evidence="2">
    <location>
        <position position="1"/>
    </location>
</feature>
<feature type="non-terminal residue" evidence="2">
    <location>
        <position position="208"/>
    </location>
</feature>
<comment type="caution">
    <text evidence="2">The sequence shown here is derived from an EMBL/GenBank/DDBJ whole genome shotgun (WGS) entry which is preliminary data.</text>
</comment>
<dbReference type="AlphaFoldDB" id="A0AAV5UV25"/>
<keyword evidence="3" id="KW-1185">Reference proteome</keyword>
<protein>
    <submittedName>
        <fullName evidence="2">Uncharacterized protein</fullName>
    </submittedName>
</protein>
<reference evidence="2" key="1">
    <citation type="submission" date="2023-10" db="EMBL/GenBank/DDBJ databases">
        <title>Genome assembly of Pristionchus species.</title>
        <authorList>
            <person name="Yoshida K."/>
            <person name="Sommer R.J."/>
        </authorList>
    </citation>
    <scope>NUCLEOTIDE SEQUENCE</scope>
    <source>
        <strain evidence="2">RS5133</strain>
    </source>
</reference>
<evidence type="ECO:0000313" key="2">
    <source>
        <dbReference type="EMBL" id="GMT10018.1"/>
    </source>
</evidence>
<evidence type="ECO:0000313" key="3">
    <source>
        <dbReference type="Proteomes" id="UP001432322"/>
    </source>
</evidence>
<gene>
    <name evidence="2" type="ORF">PFISCL1PPCAC_1315</name>
</gene>
<evidence type="ECO:0000256" key="1">
    <source>
        <dbReference type="SAM" id="MobiDB-lite"/>
    </source>
</evidence>
<feature type="region of interest" description="Disordered" evidence="1">
    <location>
        <begin position="71"/>
        <end position="94"/>
    </location>
</feature>
<sequence>QLTLNLPPFVAHSSPSQILPPINSRSKMLSSSQSNLGYFLCEEVSQIETPLPALSEWSVWQNESCTLASRASPSFDRGASDSRSPRGNPQSCTNLADNKKRVKRVQSPLCSSMRGSQCSSSCASAEIDGECGCGFGCAQQQVQQSCFVVASSLLDSQCCLLDDGIESSSIHPHPCSSPCAHAQQCSFACGGGYSSYIATPAEQTSFET</sequence>
<dbReference type="Proteomes" id="UP001432322">
    <property type="component" value="Unassembled WGS sequence"/>
</dbReference>